<accession>A0A8S1EVI7</accession>
<sequence>MGIRLQYANLYECPQHYSTHCDFLRVCTLLEMCSIPINMAMFAITIYALRKATFHYNLVRIAIILLAGYYTLMCGRLVTCVFEIGLIRIHGNAEHSMVLQICSYLQLFYFGVACSIGTACAMERCFATVYVFDYELKKRTWVIYLVFGTTIMPCVPIAFLILIDVLPIPMMALVGMATSFSSFFVSLRNVAIDSINYGNTCANTATQSYTHKSHFRFQLFNILYFINKEKLRRVQCVNTIYSLSVRFQLNENLVTMKLLRNVVVISTTFNIIMATMLVGFIDDDFRASHPLTALYLHALFDFFSFLYGLFIILTILLSVKKYRLYFFGNRLVRSALAPILGRWFGEELGRPRKNVVQRMSIQAETEVYFAKLNGQWNIGIP</sequence>
<organism evidence="7 8">
    <name type="scientific">Caenorhabditis bovis</name>
    <dbReference type="NCBI Taxonomy" id="2654633"/>
    <lineage>
        <taxon>Eukaryota</taxon>
        <taxon>Metazoa</taxon>
        <taxon>Ecdysozoa</taxon>
        <taxon>Nematoda</taxon>
        <taxon>Chromadorea</taxon>
        <taxon>Rhabditida</taxon>
        <taxon>Rhabditina</taxon>
        <taxon>Rhabditomorpha</taxon>
        <taxon>Rhabditoidea</taxon>
        <taxon>Rhabditidae</taxon>
        <taxon>Peloderinae</taxon>
        <taxon>Caenorhabditis</taxon>
    </lineage>
</organism>
<dbReference type="InterPro" id="IPR004151">
    <property type="entry name" value="7TM_GPCR_serpentine_rcpt_Sre"/>
</dbReference>
<dbReference type="PANTHER" id="PTHR23128:SF139">
    <property type="entry name" value="SERPENTINE RECEPTOR CLASS EPSILON-1-RELATED"/>
    <property type="match status" value="1"/>
</dbReference>
<comment type="similarity">
    <text evidence="2">Belongs to the nematode receptor-like protein sre family.</text>
</comment>
<dbReference type="Proteomes" id="UP000494206">
    <property type="component" value="Unassembled WGS sequence"/>
</dbReference>
<comment type="subcellular location">
    <subcellularLocation>
        <location evidence="1">Membrane</location>
        <topology evidence="1">Multi-pass membrane protein</topology>
    </subcellularLocation>
</comment>
<evidence type="ECO:0008006" key="9">
    <source>
        <dbReference type="Google" id="ProtNLM"/>
    </source>
</evidence>
<dbReference type="Pfam" id="PF03125">
    <property type="entry name" value="Sre"/>
    <property type="match status" value="2"/>
</dbReference>
<feature type="transmembrane region" description="Helical" evidence="6">
    <location>
        <begin position="293"/>
        <end position="317"/>
    </location>
</feature>
<dbReference type="GO" id="GO:0016020">
    <property type="term" value="C:membrane"/>
    <property type="evidence" value="ECO:0007669"/>
    <property type="project" value="UniProtKB-SubCell"/>
</dbReference>
<evidence type="ECO:0000256" key="1">
    <source>
        <dbReference type="ARBA" id="ARBA00004141"/>
    </source>
</evidence>
<dbReference type="EMBL" id="CADEPM010000004">
    <property type="protein sequence ID" value="CAB3405445.1"/>
    <property type="molecule type" value="Genomic_DNA"/>
</dbReference>
<keyword evidence="3 6" id="KW-0812">Transmembrane</keyword>
<feature type="transmembrane region" description="Helical" evidence="6">
    <location>
        <begin position="107"/>
        <end position="132"/>
    </location>
</feature>
<evidence type="ECO:0000256" key="3">
    <source>
        <dbReference type="ARBA" id="ARBA00022692"/>
    </source>
</evidence>
<name>A0A8S1EVI7_9PELO</name>
<dbReference type="PANTHER" id="PTHR23128">
    <property type="entry name" value="SERPENTINE RECEPTOR, CLASS E (EPSILON)-RELATED"/>
    <property type="match status" value="1"/>
</dbReference>
<feature type="transmembrane region" description="Helical" evidence="6">
    <location>
        <begin position="141"/>
        <end position="162"/>
    </location>
</feature>
<dbReference type="GO" id="GO:0007606">
    <property type="term" value="P:sensory perception of chemical stimulus"/>
    <property type="evidence" value="ECO:0007669"/>
    <property type="project" value="InterPro"/>
</dbReference>
<evidence type="ECO:0000256" key="2">
    <source>
        <dbReference type="ARBA" id="ARBA00006803"/>
    </source>
</evidence>
<keyword evidence="8" id="KW-1185">Reference proteome</keyword>
<evidence type="ECO:0000313" key="7">
    <source>
        <dbReference type="EMBL" id="CAB3405445.1"/>
    </source>
</evidence>
<protein>
    <recommendedName>
        <fullName evidence="9">G protein-coupled receptor</fullName>
    </recommendedName>
</protein>
<gene>
    <name evidence="7" type="ORF">CBOVIS_LOCUS7642</name>
</gene>
<evidence type="ECO:0000256" key="6">
    <source>
        <dbReference type="SAM" id="Phobius"/>
    </source>
</evidence>
<keyword evidence="5 6" id="KW-0472">Membrane</keyword>
<feature type="transmembrane region" description="Helical" evidence="6">
    <location>
        <begin position="61"/>
        <end position="87"/>
    </location>
</feature>
<keyword evidence="4 6" id="KW-1133">Transmembrane helix</keyword>
<proteinExistence type="inferred from homology"/>
<comment type="caution">
    <text evidence="7">The sequence shown here is derived from an EMBL/GenBank/DDBJ whole genome shotgun (WGS) entry which is preliminary data.</text>
</comment>
<dbReference type="AlphaFoldDB" id="A0A8S1EVI7"/>
<evidence type="ECO:0000256" key="5">
    <source>
        <dbReference type="ARBA" id="ARBA00023136"/>
    </source>
</evidence>
<feature type="transmembrane region" description="Helical" evidence="6">
    <location>
        <begin position="23"/>
        <end position="49"/>
    </location>
</feature>
<evidence type="ECO:0000256" key="4">
    <source>
        <dbReference type="ARBA" id="ARBA00022989"/>
    </source>
</evidence>
<dbReference type="OrthoDB" id="5877454at2759"/>
<feature type="transmembrane region" description="Helical" evidence="6">
    <location>
        <begin position="168"/>
        <end position="187"/>
    </location>
</feature>
<reference evidence="7 8" key="1">
    <citation type="submission" date="2020-04" db="EMBL/GenBank/DDBJ databases">
        <authorList>
            <person name="Laetsch R D."/>
            <person name="Stevens L."/>
            <person name="Kumar S."/>
            <person name="Blaxter L. M."/>
        </authorList>
    </citation>
    <scope>NUCLEOTIDE SEQUENCE [LARGE SCALE GENOMIC DNA]</scope>
</reference>
<feature type="transmembrane region" description="Helical" evidence="6">
    <location>
        <begin position="258"/>
        <end position="281"/>
    </location>
</feature>
<evidence type="ECO:0000313" key="8">
    <source>
        <dbReference type="Proteomes" id="UP000494206"/>
    </source>
</evidence>